<keyword evidence="4" id="KW-1185">Reference proteome</keyword>
<dbReference type="PANTHER" id="PTHR32009">
    <property type="entry name" value="TMV RESISTANCE PROTEIN N-LIKE"/>
    <property type="match status" value="1"/>
</dbReference>
<evidence type="ECO:0000256" key="1">
    <source>
        <dbReference type="ARBA" id="ARBA00023027"/>
    </source>
</evidence>
<comment type="caution">
    <text evidence="3">The sequence shown here is derived from an EMBL/GenBank/DDBJ whole genome shotgun (WGS) entry which is preliminary data.</text>
</comment>
<accession>A0ABU6QE26</accession>
<name>A0ABU6QE26_9FABA</name>
<dbReference type="EMBL" id="JASCZI010000221">
    <property type="protein sequence ID" value="MED6110191.1"/>
    <property type="molecule type" value="Genomic_DNA"/>
</dbReference>
<dbReference type="Pfam" id="PF01582">
    <property type="entry name" value="TIR"/>
    <property type="match status" value="1"/>
</dbReference>
<dbReference type="SMART" id="SM00255">
    <property type="entry name" value="TIR"/>
    <property type="match status" value="1"/>
</dbReference>
<dbReference type="Proteomes" id="UP001341840">
    <property type="component" value="Unassembled WGS sequence"/>
</dbReference>
<proteinExistence type="predicted"/>
<keyword evidence="1" id="KW-0520">NAD</keyword>
<reference evidence="3 4" key="1">
    <citation type="journal article" date="2023" name="Plants (Basel)">
        <title>Bridging the Gap: Combining Genomics and Transcriptomics Approaches to Understand Stylosanthes scabra, an Orphan Legume from the Brazilian Caatinga.</title>
        <authorList>
            <person name="Ferreira-Neto J.R.C."/>
            <person name="da Silva M.D."/>
            <person name="Binneck E."/>
            <person name="de Melo N.F."/>
            <person name="da Silva R.H."/>
            <person name="de Melo A.L.T.M."/>
            <person name="Pandolfi V."/>
            <person name="Bustamante F.O."/>
            <person name="Brasileiro-Vidal A.C."/>
            <person name="Benko-Iseppon A.M."/>
        </authorList>
    </citation>
    <scope>NUCLEOTIDE SEQUENCE [LARGE SCALE GENOMIC DNA]</scope>
    <source>
        <tissue evidence="3">Leaves</tissue>
    </source>
</reference>
<dbReference type="SUPFAM" id="SSF52200">
    <property type="entry name" value="Toll/Interleukin receptor TIR domain"/>
    <property type="match status" value="1"/>
</dbReference>
<dbReference type="InterPro" id="IPR000157">
    <property type="entry name" value="TIR_dom"/>
</dbReference>
<dbReference type="InterPro" id="IPR035897">
    <property type="entry name" value="Toll_tir_struct_dom_sf"/>
</dbReference>
<dbReference type="PROSITE" id="PS50104">
    <property type="entry name" value="TIR"/>
    <property type="match status" value="1"/>
</dbReference>
<evidence type="ECO:0000313" key="3">
    <source>
        <dbReference type="EMBL" id="MED6110191.1"/>
    </source>
</evidence>
<dbReference type="PANTHER" id="PTHR32009:SF145">
    <property type="entry name" value="NB-ARC DOMAIN PROTEIN"/>
    <property type="match status" value="1"/>
</dbReference>
<evidence type="ECO:0000259" key="2">
    <source>
        <dbReference type="PROSITE" id="PS50104"/>
    </source>
</evidence>
<gene>
    <name evidence="3" type="ORF">PIB30_040678</name>
</gene>
<sequence length="157" mass="18083">MAGDGEASMSSLSEGMFDVFLSFRGKDTRNLFTDFLYLELKKHQKLKVFRDEPGLEPGDEIKATLMEAIKRSRMFIVVMSENYRRCSSTPTMEQNGEFSQFFYHVEPKEVRHQISEKSKEAMKNHERRVGVEKVKAWKLALSTLCGLSGLHIVVNKE</sequence>
<protein>
    <recommendedName>
        <fullName evidence="2">TIR domain-containing protein</fullName>
    </recommendedName>
</protein>
<feature type="domain" description="TIR" evidence="2">
    <location>
        <begin position="15"/>
        <end position="157"/>
    </location>
</feature>
<evidence type="ECO:0000313" key="4">
    <source>
        <dbReference type="Proteomes" id="UP001341840"/>
    </source>
</evidence>
<organism evidence="3 4">
    <name type="scientific">Stylosanthes scabra</name>
    <dbReference type="NCBI Taxonomy" id="79078"/>
    <lineage>
        <taxon>Eukaryota</taxon>
        <taxon>Viridiplantae</taxon>
        <taxon>Streptophyta</taxon>
        <taxon>Embryophyta</taxon>
        <taxon>Tracheophyta</taxon>
        <taxon>Spermatophyta</taxon>
        <taxon>Magnoliopsida</taxon>
        <taxon>eudicotyledons</taxon>
        <taxon>Gunneridae</taxon>
        <taxon>Pentapetalae</taxon>
        <taxon>rosids</taxon>
        <taxon>fabids</taxon>
        <taxon>Fabales</taxon>
        <taxon>Fabaceae</taxon>
        <taxon>Papilionoideae</taxon>
        <taxon>50 kb inversion clade</taxon>
        <taxon>dalbergioids sensu lato</taxon>
        <taxon>Dalbergieae</taxon>
        <taxon>Pterocarpus clade</taxon>
        <taxon>Stylosanthes</taxon>
    </lineage>
</organism>
<dbReference type="Gene3D" id="3.40.50.10140">
    <property type="entry name" value="Toll/interleukin-1 receptor homology (TIR) domain"/>
    <property type="match status" value="1"/>
</dbReference>